<dbReference type="CDD" id="cd03784">
    <property type="entry name" value="GT1_Gtf-like"/>
    <property type="match status" value="1"/>
</dbReference>
<protein>
    <submittedName>
        <fullName evidence="3">Glycosyltransferase family 1 protein</fullName>
    </submittedName>
</protein>
<evidence type="ECO:0000313" key="4">
    <source>
        <dbReference type="Proteomes" id="UP000070444"/>
    </source>
</evidence>
<dbReference type="PANTHER" id="PTHR48043">
    <property type="entry name" value="EG:EG0003.4 PROTEIN-RELATED"/>
    <property type="match status" value="1"/>
</dbReference>
<dbReference type="GO" id="GO:0008194">
    <property type="term" value="F:UDP-glycosyltransferase activity"/>
    <property type="evidence" value="ECO:0007669"/>
    <property type="project" value="InterPro"/>
</dbReference>
<dbReference type="Gene3D" id="3.40.50.2000">
    <property type="entry name" value="Glycogen Phosphorylase B"/>
    <property type="match status" value="2"/>
</dbReference>
<keyword evidence="4" id="KW-1185">Reference proteome</keyword>
<accession>A0A137P195</accession>
<dbReference type="InterPro" id="IPR050271">
    <property type="entry name" value="UDP-glycosyltransferase"/>
</dbReference>
<keyword evidence="1" id="KW-0328">Glycosyltransferase</keyword>
<name>A0A137P195_CONC2</name>
<dbReference type="Pfam" id="PF00201">
    <property type="entry name" value="UDPGT"/>
    <property type="match status" value="1"/>
</dbReference>
<evidence type="ECO:0000256" key="2">
    <source>
        <dbReference type="ARBA" id="ARBA00022679"/>
    </source>
</evidence>
<dbReference type="EMBL" id="KQ964566">
    <property type="protein sequence ID" value="KXN68641.1"/>
    <property type="molecule type" value="Genomic_DNA"/>
</dbReference>
<gene>
    <name evidence="3" type="ORF">CONCODRAFT_9038</name>
</gene>
<dbReference type="AlphaFoldDB" id="A0A137P195"/>
<sequence>MKLNNFLNLAFITGFSDGLSLSSVNEHLNIAVSITFGTRSHAKYLFEIIEVLARRGHSISYLCSENTLKFSKGYNTSHIIMSDKDLGASGIEMKPFTRNSRRIAIEKIIETQANIYHQSFGLYEIYYKEKRPDLIICDWASPSCIDSAAKFSIPMIIGYQSLYFTEKKPYLTTSDGLESTTIENYSFLERFYHGAIQPIRNLIRYYSALIELKRARLENGVPATIKLIQFTNMGLGIANSYIGFENPRALASNLYPIGPISPETLPSLSDDLQPFFDSHKKILYIAFGSLVRFKNDISTNMLEHFQRLLNDGWIDGIVWGGMANTNTSEFPKTYTVDNIEYSTEPILDGTHEQFKLLKWAPQDAILNHSHTKLFITHGGLDSIYESIQSGTPMLTIPYLHGIGDYIEWPIDGDDLINRKLVKLLDPSNIELKANIEQFQAISKFSSNRKLFAADLIETYANSAKICRRSHTPKSFEIPCEVKPFLPLDQQMSGIKANLIDWV</sequence>
<keyword evidence="2 3" id="KW-0808">Transferase</keyword>
<evidence type="ECO:0000313" key="3">
    <source>
        <dbReference type="EMBL" id="KXN68641.1"/>
    </source>
</evidence>
<dbReference type="Proteomes" id="UP000070444">
    <property type="component" value="Unassembled WGS sequence"/>
</dbReference>
<dbReference type="SUPFAM" id="SSF53756">
    <property type="entry name" value="UDP-Glycosyltransferase/glycogen phosphorylase"/>
    <property type="match status" value="1"/>
</dbReference>
<reference evidence="3 4" key="1">
    <citation type="journal article" date="2015" name="Genome Biol. Evol.">
        <title>Phylogenomic analyses indicate that early fungi evolved digesting cell walls of algal ancestors of land plants.</title>
        <authorList>
            <person name="Chang Y."/>
            <person name="Wang S."/>
            <person name="Sekimoto S."/>
            <person name="Aerts A.L."/>
            <person name="Choi C."/>
            <person name="Clum A."/>
            <person name="LaButti K.M."/>
            <person name="Lindquist E.A."/>
            <person name="Yee Ngan C."/>
            <person name="Ohm R.A."/>
            <person name="Salamov A.A."/>
            <person name="Grigoriev I.V."/>
            <person name="Spatafora J.W."/>
            <person name="Berbee M.L."/>
        </authorList>
    </citation>
    <scope>NUCLEOTIDE SEQUENCE [LARGE SCALE GENOMIC DNA]</scope>
    <source>
        <strain evidence="3 4">NRRL 28638</strain>
    </source>
</reference>
<organism evidence="3 4">
    <name type="scientific">Conidiobolus coronatus (strain ATCC 28846 / CBS 209.66 / NRRL 28638)</name>
    <name type="common">Delacroixia coronata</name>
    <dbReference type="NCBI Taxonomy" id="796925"/>
    <lineage>
        <taxon>Eukaryota</taxon>
        <taxon>Fungi</taxon>
        <taxon>Fungi incertae sedis</taxon>
        <taxon>Zoopagomycota</taxon>
        <taxon>Entomophthoromycotina</taxon>
        <taxon>Entomophthoromycetes</taxon>
        <taxon>Entomophthorales</taxon>
        <taxon>Ancylistaceae</taxon>
        <taxon>Conidiobolus</taxon>
    </lineage>
</organism>
<evidence type="ECO:0000256" key="1">
    <source>
        <dbReference type="ARBA" id="ARBA00022676"/>
    </source>
</evidence>
<dbReference type="OrthoDB" id="5835829at2759"/>
<proteinExistence type="predicted"/>
<dbReference type="InterPro" id="IPR002213">
    <property type="entry name" value="UDP_glucos_trans"/>
</dbReference>
<dbReference type="PANTHER" id="PTHR48043:SF145">
    <property type="entry name" value="FI06409P-RELATED"/>
    <property type="match status" value="1"/>
</dbReference>